<evidence type="ECO:0000256" key="1">
    <source>
        <dbReference type="ARBA" id="ARBA00001922"/>
    </source>
</evidence>
<evidence type="ECO:0000256" key="11">
    <source>
        <dbReference type="RuleBase" id="RU364064"/>
    </source>
</evidence>
<proteinExistence type="inferred from homology"/>
<sequence length="638" mass="72358">MLPEWNKQRQAVFEDRYALKDKNGNLTEDIPQEMWERIAKVLSKENNDLYDEYYNVLKDFKFVPAGRQLAGIGNQGEATFYNCYVIPFHNKTNNEEGLDSRGAIMDTISSCVEISARGGGVGLNWSVLRPRDSYVAGVNGKSSGTVSWMKAMNGVILQVSQGGSRRGAQMYLLEDWHPDVLEFIKVKEDLEELNGANLSVGISDEFMKAVKNDGDWVLKFPDTSYSKYNEEWDGNIKKWESKGYPIKHYKTIKAREMWDLICRLALKVAEPGVVFLERYNKWSNTKGVERIIGTNPCGEQGLGGWSVCNLGSINLIHFVDEAGEVKWDELKATVRTGVKFLDQIIDENDYIYPQIEEKQSVIRRIGLGTMGLADAMLLAGIKYGSDESLEFIDELYSFIRDTAYEMSADLAQEKGAAPGFKKERYLNTYFIKQLPEKIRAKIAKYGVRNLSILTQAPTGTTGMLAGVSSGIEPNFNWEYYRQDNLGRRKVYHWLAQEYKKQGKDLPDYFVTAPELSPLEHIRVQARIQQYLDSSISKTVNAPKDHSIEEVKTLYMQGYELGCKGTTYYREGSRSGVLVNDNEEKDKKEEKEDKVIEINKEDKLEVEDGFAKCPSCGEYSMGMQEGCNFCLSCGHSKCS</sequence>
<evidence type="ECO:0000259" key="12">
    <source>
        <dbReference type="Pfam" id="PF00317"/>
    </source>
</evidence>
<evidence type="ECO:0000256" key="10">
    <source>
        <dbReference type="ARBA" id="ARBA00047754"/>
    </source>
</evidence>
<dbReference type="GO" id="GO:0005524">
    <property type="term" value="F:ATP binding"/>
    <property type="evidence" value="ECO:0007669"/>
    <property type="project" value="InterPro"/>
</dbReference>
<keyword evidence="8" id="KW-1015">Disulfide bond</keyword>
<comment type="catalytic activity">
    <reaction evidence="10 11">
        <text>a 2'-deoxyribonucleoside 5'-diphosphate + [thioredoxin]-disulfide + H2O = a ribonucleoside 5'-diphosphate + [thioredoxin]-dithiol</text>
        <dbReference type="Rhea" id="RHEA:23252"/>
        <dbReference type="Rhea" id="RHEA-COMP:10698"/>
        <dbReference type="Rhea" id="RHEA-COMP:10700"/>
        <dbReference type="ChEBI" id="CHEBI:15377"/>
        <dbReference type="ChEBI" id="CHEBI:29950"/>
        <dbReference type="ChEBI" id="CHEBI:50058"/>
        <dbReference type="ChEBI" id="CHEBI:57930"/>
        <dbReference type="ChEBI" id="CHEBI:73316"/>
        <dbReference type="EC" id="1.17.4.1"/>
    </reaction>
</comment>
<evidence type="ECO:0000256" key="6">
    <source>
        <dbReference type="ARBA" id="ARBA00023002"/>
    </source>
</evidence>
<gene>
    <name evidence="14" type="ORF">C7959_10521</name>
</gene>
<dbReference type="GO" id="GO:0071897">
    <property type="term" value="P:DNA biosynthetic process"/>
    <property type="evidence" value="ECO:0007669"/>
    <property type="project" value="UniProtKB-KW"/>
</dbReference>
<dbReference type="EC" id="1.17.4.1" evidence="11"/>
<dbReference type="NCBIfam" id="TIGR02504">
    <property type="entry name" value="NrdJ_Z"/>
    <property type="match status" value="1"/>
</dbReference>
<evidence type="ECO:0000256" key="9">
    <source>
        <dbReference type="ARBA" id="ARBA00023285"/>
    </source>
</evidence>
<feature type="domain" description="Ribonucleotide reductase large subunit C-terminal" evidence="13">
    <location>
        <begin position="99"/>
        <end position="568"/>
    </location>
</feature>
<protein>
    <recommendedName>
        <fullName evidence="11">Vitamin B12-dependent ribonucleotide reductase</fullName>
        <ecNumber evidence="11">1.17.4.1</ecNumber>
    </recommendedName>
</protein>
<dbReference type="InterPro" id="IPR008926">
    <property type="entry name" value="RNR_R1-su_N"/>
</dbReference>
<dbReference type="GO" id="GO:0004748">
    <property type="term" value="F:ribonucleoside-diphosphate reductase activity, thioredoxin disulfide as acceptor"/>
    <property type="evidence" value="ECO:0007669"/>
    <property type="project" value="UniProtKB-EC"/>
</dbReference>
<comment type="caution">
    <text evidence="14">The sequence shown here is derived from an EMBL/GenBank/DDBJ whole genome shotgun (WGS) entry which is preliminary data.</text>
</comment>
<comment type="cofactor">
    <cofactor evidence="1 11">
        <name>adenosylcob(III)alamin</name>
        <dbReference type="ChEBI" id="CHEBI:18408"/>
    </cofactor>
</comment>
<keyword evidence="3 11" id="KW-0846">Cobalamin</keyword>
<organism evidence="14 15">
    <name type="scientific">Orenia marismortui</name>
    <dbReference type="NCBI Taxonomy" id="46469"/>
    <lineage>
        <taxon>Bacteria</taxon>
        <taxon>Bacillati</taxon>
        <taxon>Bacillota</taxon>
        <taxon>Clostridia</taxon>
        <taxon>Halanaerobiales</taxon>
        <taxon>Halobacteroidaceae</taxon>
        <taxon>Orenia</taxon>
    </lineage>
</organism>
<name>A0A4R8H9C1_9FIRM</name>
<dbReference type="Proteomes" id="UP000295832">
    <property type="component" value="Unassembled WGS sequence"/>
</dbReference>
<evidence type="ECO:0000256" key="5">
    <source>
        <dbReference type="ARBA" id="ARBA00022741"/>
    </source>
</evidence>
<comment type="function">
    <text evidence="11">Catalyzes the reduction of ribonucleotides to deoxyribonucleotides. May function to provide a pool of deoxyribonucleotide precursors for DNA repair during oxygen limitation and/or for immediate growth after restoration of oxygen.</text>
</comment>
<keyword evidence="9 11" id="KW-0170">Cobalt</keyword>
<keyword evidence="4 11" id="KW-0237">DNA synthesis</keyword>
<evidence type="ECO:0000256" key="8">
    <source>
        <dbReference type="ARBA" id="ARBA00023157"/>
    </source>
</evidence>
<evidence type="ECO:0000256" key="3">
    <source>
        <dbReference type="ARBA" id="ARBA00022628"/>
    </source>
</evidence>
<evidence type="ECO:0000256" key="4">
    <source>
        <dbReference type="ARBA" id="ARBA00022634"/>
    </source>
</evidence>
<dbReference type="STRING" id="926561.GCA_000379025_00286"/>
<dbReference type="AlphaFoldDB" id="A0A4R8H9C1"/>
<evidence type="ECO:0000259" key="13">
    <source>
        <dbReference type="Pfam" id="PF02867"/>
    </source>
</evidence>
<dbReference type="EMBL" id="SOEG01000005">
    <property type="protein sequence ID" value="TDX52667.1"/>
    <property type="molecule type" value="Genomic_DNA"/>
</dbReference>
<dbReference type="PANTHER" id="PTHR43371:SF1">
    <property type="entry name" value="RIBONUCLEOSIDE-DIPHOSPHATE REDUCTASE"/>
    <property type="match status" value="1"/>
</dbReference>
<dbReference type="RefSeq" id="WP_134115356.1">
    <property type="nucleotide sequence ID" value="NZ_SOEG01000005.1"/>
</dbReference>
<dbReference type="UniPathway" id="UPA00326"/>
<evidence type="ECO:0000313" key="15">
    <source>
        <dbReference type="Proteomes" id="UP000295832"/>
    </source>
</evidence>
<accession>A0A4R8H9C1</accession>
<dbReference type="InterPro" id="IPR013509">
    <property type="entry name" value="RNR_lsu_N"/>
</dbReference>
<feature type="domain" description="Ribonucleotide reductase large subunit N-terminal" evidence="12">
    <location>
        <begin position="11"/>
        <end position="74"/>
    </location>
</feature>
<keyword evidence="7" id="KW-0215">Deoxyribonucleotide synthesis</keyword>
<dbReference type="PRINTS" id="PR01183">
    <property type="entry name" value="RIBORDTASEM1"/>
</dbReference>
<dbReference type="SUPFAM" id="SSF51998">
    <property type="entry name" value="PFL-like glycyl radical enzymes"/>
    <property type="match status" value="1"/>
</dbReference>
<dbReference type="InterPro" id="IPR013344">
    <property type="entry name" value="RNR_NrdJ/NrdZ"/>
</dbReference>
<evidence type="ECO:0000256" key="2">
    <source>
        <dbReference type="ARBA" id="ARBA00007405"/>
    </source>
</evidence>
<dbReference type="GO" id="GO:0009263">
    <property type="term" value="P:deoxyribonucleotide biosynthetic process"/>
    <property type="evidence" value="ECO:0007669"/>
    <property type="project" value="UniProtKB-KW"/>
</dbReference>
<keyword evidence="6 11" id="KW-0560">Oxidoreductase</keyword>
<evidence type="ECO:0000313" key="14">
    <source>
        <dbReference type="EMBL" id="TDX52667.1"/>
    </source>
</evidence>
<dbReference type="PANTHER" id="PTHR43371">
    <property type="entry name" value="VITAMIN B12-DEPENDENT RIBONUCLEOTIDE REDUCTASE"/>
    <property type="match status" value="1"/>
</dbReference>
<dbReference type="CDD" id="cd02888">
    <property type="entry name" value="RNR_II_dimer"/>
    <property type="match status" value="1"/>
</dbReference>
<evidence type="ECO:0000256" key="7">
    <source>
        <dbReference type="ARBA" id="ARBA00023116"/>
    </source>
</evidence>
<dbReference type="Pfam" id="PF02867">
    <property type="entry name" value="Ribonuc_red_lgC"/>
    <property type="match status" value="1"/>
</dbReference>
<dbReference type="GO" id="GO:0031419">
    <property type="term" value="F:cobalamin binding"/>
    <property type="evidence" value="ECO:0007669"/>
    <property type="project" value="UniProtKB-KW"/>
</dbReference>
<keyword evidence="15" id="KW-1185">Reference proteome</keyword>
<dbReference type="Pfam" id="PF00317">
    <property type="entry name" value="Ribonuc_red_lgN"/>
    <property type="match status" value="1"/>
</dbReference>
<reference evidence="14 15" key="1">
    <citation type="submission" date="2019-03" db="EMBL/GenBank/DDBJ databases">
        <title>Subsurface microbial communities from deep shales in Ohio and West Virginia, USA.</title>
        <authorList>
            <person name="Wrighton K."/>
        </authorList>
    </citation>
    <scope>NUCLEOTIDE SEQUENCE [LARGE SCALE GENOMIC DNA]</scope>
    <source>
        <strain evidence="14 15">MSL 6dP</strain>
    </source>
</reference>
<dbReference type="InterPro" id="IPR000788">
    <property type="entry name" value="RNR_lg_C"/>
</dbReference>
<dbReference type="SUPFAM" id="SSF48168">
    <property type="entry name" value="R1 subunit of ribonucleotide reductase, N-terminal domain"/>
    <property type="match status" value="1"/>
</dbReference>
<dbReference type="Gene3D" id="3.20.70.20">
    <property type="match status" value="1"/>
</dbReference>
<comment type="similarity">
    <text evidence="2 11">Belongs to the ribonucleoside diphosphate reductase class-2 family.</text>
</comment>
<dbReference type="InterPro" id="IPR050862">
    <property type="entry name" value="RdRp_reductase_class-2"/>
</dbReference>
<keyword evidence="5 11" id="KW-0547">Nucleotide-binding</keyword>